<accession>A0A6M1RKM3</accession>
<sequence length="168" mass="19684">MMTESSTETRAWDFNNRLPFALKLFFLPPLAFFLIFLMNHEFELTLFLASLLVFIVFFLFFGYLSSHELVEINSSTLEHSYHLLGVTYKKRKYLLGHIHNLRVYPSMSKPSFFDPQGPFSEQLRLHMLGGSVVFDYGPLYRSIQMFKGMPEKEALKCVAQMTELLNEY</sequence>
<keyword evidence="3" id="KW-1185">Reference proteome</keyword>
<dbReference type="EMBL" id="JAALDL010000008">
    <property type="protein sequence ID" value="NGN98348.1"/>
    <property type="molecule type" value="Genomic_DNA"/>
</dbReference>
<dbReference type="AlphaFoldDB" id="A0A6M1RKM3"/>
<evidence type="ECO:0000313" key="3">
    <source>
        <dbReference type="Proteomes" id="UP000473008"/>
    </source>
</evidence>
<feature type="transmembrane region" description="Helical" evidence="1">
    <location>
        <begin position="20"/>
        <end position="38"/>
    </location>
</feature>
<comment type="caution">
    <text evidence="2">The sequence shown here is derived from an EMBL/GenBank/DDBJ whole genome shotgun (WGS) entry which is preliminary data.</text>
</comment>
<keyword evidence="1" id="KW-1133">Transmembrane helix</keyword>
<keyword evidence="1" id="KW-0472">Membrane</keyword>
<dbReference type="Proteomes" id="UP000473008">
    <property type="component" value="Unassembled WGS sequence"/>
</dbReference>
<gene>
    <name evidence="2" type="ORF">G5S52_12035</name>
</gene>
<keyword evidence="1" id="KW-0812">Transmembrane</keyword>
<evidence type="ECO:0000256" key="1">
    <source>
        <dbReference type="SAM" id="Phobius"/>
    </source>
</evidence>
<reference evidence="2 3" key="1">
    <citation type="submission" date="2020-02" db="EMBL/GenBank/DDBJ databases">
        <title>The draft genome of Grimontia sedimenta sp. nov., isolated from benthic sediments near coral reefs south of Kuwait.</title>
        <authorList>
            <person name="Mahmoud H.M."/>
            <person name="Jose L."/>
            <person name="Eapen S."/>
        </authorList>
    </citation>
    <scope>NUCLEOTIDE SEQUENCE [LARGE SCALE GENOMIC DNA]</scope>
    <source>
        <strain evidence="2 3">S25</strain>
    </source>
</reference>
<feature type="transmembrane region" description="Helical" evidence="1">
    <location>
        <begin position="44"/>
        <end position="64"/>
    </location>
</feature>
<dbReference type="RefSeq" id="WP_165013816.1">
    <property type="nucleotide sequence ID" value="NZ_JAALDL010000008.1"/>
</dbReference>
<evidence type="ECO:0000313" key="2">
    <source>
        <dbReference type="EMBL" id="NGN98348.1"/>
    </source>
</evidence>
<protein>
    <submittedName>
        <fullName evidence="2">Uncharacterized protein</fullName>
    </submittedName>
</protein>
<proteinExistence type="predicted"/>
<organism evidence="2 3">
    <name type="scientific">Grimontia sedimenti</name>
    <dbReference type="NCBI Taxonomy" id="2711294"/>
    <lineage>
        <taxon>Bacteria</taxon>
        <taxon>Pseudomonadati</taxon>
        <taxon>Pseudomonadota</taxon>
        <taxon>Gammaproteobacteria</taxon>
        <taxon>Vibrionales</taxon>
        <taxon>Vibrionaceae</taxon>
        <taxon>Grimontia</taxon>
    </lineage>
</organism>
<name>A0A6M1RKM3_9GAMM</name>